<organism evidence="2">
    <name type="scientific">Lotus japonicus</name>
    <name type="common">Lotus corniculatus var. japonicus</name>
    <dbReference type="NCBI Taxonomy" id="34305"/>
    <lineage>
        <taxon>Eukaryota</taxon>
        <taxon>Viridiplantae</taxon>
        <taxon>Streptophyta</taxon>
        <taxon>Embryophyta</taxon>
        <taxon>Tracheophyta</taxon>
        <taxon>Spermatophyta</taxon>
        <taxon>Magnoliopsida</taxon>
        <taxon>eudicotyledons</taxon>
        <taxon>Gunneridae</taxon>
        <taxon>Pentapetalae</taxon>
        <taxon>rosids</taxon>
        <taxon>fabids</taxon>
        <taxon>Fabales</taxon>
        <taxon>Fabaceae</taxon>
        <taxon>Papilionoideae</taxon>
        <taxon>50 kb inversion clade</taxon>
        <taxon>NPAAA clade</taxon>
        <taxon>Hologalegina</taxon>
        <taxon>robinioid clade</taxon>
        <taxon>Loteae</taxon>
        <taxon>Lotus</taxon>
    </lineage>
</organism>
<sequence length="123" mass="13994">MKFKNKVKAMNALDDYLYNMNKRMKDKCVSSKLPPMVQVDINSAIVKGQNLLDGGQKPETFVFVDLLRELKSIFEPAMAKIDNGWTHEDRDEDHGSTTGPAQSIATSTRRKLKEKLSWFNKSS</sequence>
<evidence type="ECO:0000256" key="1">
    <source>
        <dbReference type="SAM" id="MobiDB-lite"/>
    </source>
</evidence>
<protein>
    <submittedName>
        <fullName evidence="2">Uncharacterized protein</fullName>
    </submittedName>
</protein>
<reference evidence="2" key="1">
    <citation type="submission" date="2012-05" db="EMBL/GenBank/DDBJ databases">
        <authorList>
            <person name="Krishnakumar V."/>
            <person name="Cheung F."/>
            <person name="Xiao Y."/>
            <person name="Chan A."/>
            <person name="Moskal W.A."/>
            <person name="Town C.D."/>
        </authorList>
    </citation>
    <scope>NUCLEOTIDE SEQUENCE</scope>
</reference>
<feature type="compositionally biased region" description="Basic and acidic residues" evidence="1">
    <location>
        <begin position="85"/>
        <end position="95"/>
    </location>
</feature>
<proteinExistence type="evidence at transcript level"/>
<accession>I3T0V4</accession>
<dbReference type="SUPFAM" id="SSF100934">
    <property type="entry name" value="Heat shock protein 70kD (HSP70), C-terminal subdomain"/>
    <property type="match status" value="1"/>
</dbReference>
<dbReference type="AlphaFoldDB" id="I3T0V4"/>
<feature type="compositionally biased region" description="Polar residues" evidence="1">
    <location>
        <begin position="96"/>
        <end position="107"/>
    </location>
</feature>
<evidence type="ECO:0000313" key="2">
    <source>
        <dbReference type="EMBL" id="AFK46146.1"/>
    </source>
</evidence>
<feature type="region of interest" description="Disordered" evidence="1">
    <location>
        <begin position="84"/>
        <end position="109"/>
    </location>
</feature>
<dbReference type="EMBL" id="BT146352">
    <property type="protein sequence ID" value="AFK46146.1"/>
    <property type="molecule type" value="mRNA"/>
</dbReference>
<dbReference type="InterPro" id="IPR029048">
    <property type="entry name" value="HSP70_C_sf"/>
</dbReference>
<dbReference type="Gene3D" id="1.20.1270.10">
    <property type="match status" value="1"/>
</dbReference>
<name>I3T0V4_LOTJA</name>